<keyword evidence="8" id="KW-1133">Transmembrane helix</keyword>
<keyword evidence="3 7" id="KW-0645">Protease</keyword>
<dbReference type="Pfam" id="PF00450">
    <property type="entry name" value="Peptidase_S10"/>
    <property type="match status" value="1"/>
</dbReference>
<dbReference type="PANTHER" id="PTHR11802">
    <property type="entry name" value="SERINE PROTEASE FAMILY S10 SERINE CARBOXYPEPTIDASE"/>
    <property type="match status" value="1"/>
</dbReference>
<dbReference type="PRINTS" id="PR00724">
    <property type="entry name" value="CRBOXYPTASEC"/>
</dbReference>
<name>A0A6G0TVU0_APHGL</name>
<dbReference type="AlphaFoldDB" id="A0A6G0TVU0"/>
<dbReference type="Proteomes" id="UP000475862">
    <property type="component" value="Unassembled WGS sequence"/>
</dbReference>
<organism evidence="9 10">
    <name type="scientific">Aphis glycines</name>
    <name type="common">Soybean aphid</name>
    <dbReference type="NCBI Taxonomy" id="307491"/>
    <lineage>
        <taxon>Eukaryota</taxon>
        <taxon>Metazoa</taxon>
        <taxon>Ecdysozoa</taxon>
        <taxon>Arthropoda</taxon>
        <taxon>Hexapoda</taxon>
        <taxon>Insecta</taxon>
        <taxon>Pterygota</taxon>
        <taxon>Neoptera</taxon>
        <taxon>Paraneoptera</taxon>
        <taxon>Hemiptera</taxon>
        <taxon>Sternorrhyncha</taxon>
        <taxon>Aphidomorpha</taxon>
        <taxon>Aphidoidea</taxon>
        <taxon>Aphididae</taxon>
        <taxon>Aphidini</taxon>
        <taxon>Aphis</taxon>
        <taxon>Aphis</taxon>
    </lineage>
</organism>
<gene>
    <name evidence="9" type="ORF">AGLY_004799</name>
</gene>
<evidence type="ECO:0000256" key="2">
    <source>
        <dbReference type="ARBA" id="ARBA00022645"/>
    </source>
</evidence>
<keyword evidence="4" id="KW-0732">Signal</keyword>
<evidence type="ECO:0000256" key="4">
    <source>
        <dbReference type="ARBA" id="ARBA00022729"/>
    </source>
</evidence>
<dbReference type="GO" id="GO:0006508">
    <property type="term" value="P:proteolysis"/>
    <property type="evidence" value="ECO:0007669"/>
    <property type="project" value="UniProtKB-KW"/>
</dbReference>
<keyword evidence="5 7" id="KW-0378">Hydrolase</keyword>
<dbReference type="GO" id="GO:0004185">
    <property type="term" value="F:serine-type carboxypeptidase activity"/>
    <property type="evidence" value="ECO:0007669"/>
    <property type="project" value="UniProtKB-UniRule"/>
</dbReference>
<dbReference type="SUPFAM" id="SSF53474">
    <property type="entry name" value="alpha/beta-Hydrolases"/>
    <property type="match status" value="1"/>
</dbReference>
<protein>
    <recommendedName>
        <fullName evidence="7">Carboxypeptidase</fullName>
        <ecNumber evidence="7">3.4.16.-</ecNumber>
    </recommendedName>
</protein>
<dbReference type="OrthoDB" id="443318at2759"/>
<keyword evidence="10" id="KW-1185">Reference proteome</keyword>
<feature type="transmembrane region" description="Helical" evidence="8">
    <location>
        <begin position="12"/>
        <end position="33"/>
    </location>
</feature>
<evidence type="ECO:0000256" key="5">
    <source>
        <dbReference type="ARBA" id="ARBA00022801"/>
    </source>
</evidence>
<reference evidence="9 10" key="1">
    <citation type="submission" date="2019-08" db="EMBL/GenBank/DDBJ databases">
        <title>The genome of the soybean aphid Biotype 1, its phylome, world population structure and adaptation to the North American continent.</title>
        <authorList>
            <person name="Giordano R."/>
            <person name="Donthu R.K."/>
            <person name="Hernandez A.G."/>
            <person name="Wright C.L."/>
            <person name="Zimin A.V."/>
        </authorList>
    </citation>
    <scope>NUCLEOTIDE SEQUENCE [LARGE SCALE GENOMIC DNA]</scope>
    <source>
        <tissue evidence="9">Whole aphids</tissue>
    </source>
</reference>
<dbReference type="EC" id="3.4.16.-" evidence="7"/>
<sequence length="475" mass="53041">MQQEQPQRRWSAVSAIGIGAIALFLAVVLFAIVQNYCCSPRIDKALYLSPMIRDGRVHEARAKCKVHLHNRTAESCAGYLTVDEAHGSNMFFWFFPAANGQPDAPVVLWLQGGPGASSLYSVFNEHGPFTVNEAGDLLPHKHTWTATLSVLYVDNPVGTGYSFTGDEEGYSTNQTAVAKNMYAALVQFFELYPEYRLNDFYVTGESYAGKYVPAVSYAIHQNNPGAQVKINLKGLAIGNGLIDPVNQMVYSEYLSERGLIDDFDKAFVETMDGQARELITAGNYSAAYEAMSMPLSLFTKFTGLKYIYNVMWEHDPIPYKDGHWFQYVQRTPVRKALHVGLNKFSGMDEVFGRMKNDVPLSVAPWLAELLDSGLYRVLLYSGLLDAIVPYQGTMKVAKALRWNGAEQFAKANSTIWMESVPDCRLRCNTTTAGHATTYGPLTVLLVRNAGHMVPHDQPMWAYRMIDRFTSGKSFD</sequence>
<dbReference type="EMBL" id="VYZN01000014">
    <property type="protein sequence ID" value="KAE9539547.1"/>
    <property type="molecule type" value="Genomic_DNA"/>
</dbReference>
<dbReference type="InterPro" id="IPR001563">
    <property type="entry name" value="Peptidase_S10"/>
</dbReference>
<evidence type="ECO:0000256" key="7">
    <source>
        <dbReference type="RuleBase" id="RU361156"/>
    </source>
</evidence>
<evidence type="ECO:0000313" key="9">
    <source>
        <dbReference type="EMBL" id="KAE9539547.1"/>
    </source>
</evidence>
<dbReference type="PROSITE" id="PS00131">
    <property type="entry name" value="CARBOXYPEPT_SER_SER"/>
    <property type="match status" value="1"/>
</dbReference>
<keyword evidence="6" id="KW-0325">Glycoprotein</keyword>
<evidence type="ECO:0000256" key="1">
    <source>
        <dbReference type="ARBA" id="ARBA00009431"/>
    </source>
</evidence>
<comment type="similarity">
    <text evidence="1 7">Belongs to the peptidase S10 family.</text>
</comment>
<evidence type="ECO:0000256" key="8">
    <source>
        <dbReference type="SAM" id="Phobius"/>
    </source>
</evidence>
<dbReference type="PANTHER" id="PTHR11802:SF472">
    <property type="entry name" value="SERINE CARBOXYPEPTIDASE CPVL-RELATED"/>
    <property type="match status" value="1"/>
</dbReference>
<evidence type="ECO:0000313" key="10">
    <source>
        <dbReference type="Proteomes" id="UP000475862"/>
    </source>
</evidence>
<dbReference type="Gene3D" id="3.40.50.1820">
    <property type="entry name" value="alpha/beta hydrolase"/>
    <property type="match status" value="1"/>
</dbReference>
<dbReference type="InterPro" id="IPR018202">
    <property type="entry name" value="Ser_caboxypep_ser_AS"/>
</dbReference>
<proteinExistence type="inferred from homology"/>
<dbReference type="PROSITE" id="PS00560">
    <property type="entry name" value="CARBOXYPEPT_SER_HIS"/>
    <property type="match status" value="1"/>
</dbReference>
<keyword evidence="2 7" id="KW-0121">Carboxypeptidase</keyword>
<evidence type="ECO:0000256" key="3">
    <source>
        <dbReference type="ARBA" id="ARBA00022670"/>
    </source>
</evidence>
<dbReference type="InterPro" id="IPR033124">
    <property type="entry name" value="Ser_caboxypep_his_AS"/>
</dbReference>
<keyword evidence="8" id="KW-0472">Membrane</keyword>
<keyword evidence="8" id="KW-0812">Transmembrane</keyword>
<dbReference type="InterPro" id="IPR029058">
    <property type="entry name" value="AB_hydrolase_fold"/>
</dbReference>
<comment type="caution">
    <text evidence="9">The sequence shown here is derived from an EMBL/GenBank/DDBJ whole genome shotgun (WGS) entry which is preliminary data.</text>
</comment>
<evidence type="ECO:0000256" key="6">
    <source>
        <dbReference type="ARBA" id="ARBA00023180"/>
    </source>
</evidence>
<accession>A0A6G0TVU0</accession>